<feature type="domain" description="Ferritin/DPS" evidence="3">
    <location>
        <begin position="15"/>
        <end position="153"/>
    </location>
</feature>
<dbReference type="GO" id="GO:0008199">
    <property type="term" value="F:ferric iron binding"/>
    <property type="evidence" value="ECO:0007669"/>
    <property type="project" value="InterPro"/>
</dbReference>
<dbReference type="STRING" id="1464123.SAMN05444126_10210"/>
<dbReference type="Gene3D" id="1.20.1260.10">
    <property type="match status" value="1"/>
</dbReference>
<dbReference type="CDD" id="cd01043">
    <property type="entry name" value="DPS"/>
    <property type="match status" value="1"/>
</dbReference>
<keyword evidence="5" id="KW-1185">Reference proteome</keyword>
<reference evidence="5" key="1">
    <citation type="submission" date="2016-10" db="EMBL/GenBank/DDBJ databases">
        <authorList>
            <person name="de Groot N.N."/>
        </authorList>
    </citation>
    <scope>NUCLEOTIDE SEQUENCE [LARGE SCALE GENOMIC DNA]</scope>
    <source>
        <strain evidence="5">10nlg</strain>
    </source>
</reference>
<dbReference type="SUPFAM" id="SSF47240">
    <property type="entry name" value="Ferritin-like"/>
    <property type="match status" value="1"/>
</dbReference>
<dbReference type="PANTHER" id="PTHR42932">
    <property type="entry name" value="GENERAL STRESS PROTEIN 20U"/>
    <property type="match status" value="1"/>
</dbReference>
<dbReference type="GO" id="GO:0016722">
    <property type="term" value="F:oxidoreductase activity, acting on metal ions"/>
    <property type="evidence" value="ECO:0007669"/>
    <property type="project" value="InterPro"/>
</dbReference>
<dbReference type="EMBL" id="FOGV01000002">
    <property type="protein sequence ID" value="SER50852.1"/>
    <property type="molecule type" value="Genomic_DNA"/>
</dbReference>
<dbReference type="PANTHER" id="PTHR42932:SF1">
    <property type="entry name" value="GENERAL STRESS PROTEIN 20U"/>
    <property type="match status" value="1"/>
</dbReference>
<name>A0A1H9PRN6_9BACI</name>
<dbReference type="Pfam" id="PF00210">
    <property type="entry name" value="Ferritin"/>
    <property type="match status" value="1"/>
</dbReference>
<dbReference type="InterPro" id="IPR012347">
    <property type="entry name" value="Ferritin-like"/>
</dbReference>
<protein>
    <submittedName>
        <fullName evidence="4">Starvation-inducible DNA-binding protein</fullName>
    </submittedName>
</protein>
<dbReference type="Proteomes" id="UP000199318">
    <property type="component" value="Unassembled WGS sequence"/>
</dbReference>
<dbReference type="InterPro" id="IPR023188">
    <property type="entry name" value="DPS_DNA-bd_CS"/>
</dbReference>
<comment type="similarity">
    <text evidence="1 2">Belongs to the Dps family.</text>
</comment>
<sequence>MARTKTQSVNPKTAEILNRHVANWNVLFVKLHNYHWFIKGPHFFTLHEKFEELYNEAAGHIDELAERLLAVKGEPAATMKEFLNIATIEEAKGETTADEMLNTLIADFEKVAKELDDDVETLEDDAGDAATADMLIALRQSVEKHNWMLRSYLA</sequence>
<dbReference type="PROSITE" id="PS00818">
    <property type="entry name" value="DPS_1"/>
    <property type="match status" value="1"/>
</dbReference>
<dbReference type="PRINTS" id="PR01346">
    <property type="entry name" value="HELNAPAPROT"/>
</dbReference>
<evidence type="ECO:0000259" key="3">
    <source>
        <dbReference type="Pfam" id="PF00210"/>
    </source>
</evidence>
<dbReference type="AlphaFoldDB" id="A0A1H9PRN6"/>
<dbReference type="RefSeq" id="WP_093071691.1">
    <property type="nucleotide sequence ID" value="NZ_FOGV01000002.1"/>
</dbReference>
<organism evidence="4 5">
    <name type="scientific">Salisediminibacterium halotolerans</name>
    <dbReference type="NCBI Taxonomy" id="517425"/>
    <lineage>
        <taxon>Bacteria</taxon>
        <taxon>Bacillati</taxon>
        <taxon>Bacillota</taxon>
        <taxon>Bacilli</taxon>
        <taxon>Bacillales</taxon>
        <taxon>Bacillaceae</taxon>
        <taxon>Salisediminibacterium</taxon>
    </lineage>
</organism>
<evidence type="ECO:0000313" key="4">
    <source>
        <dbReference type="EMBL" id="SER50852.1"/>
    </source>
</evidence>
<gene>
    <name evidence="4" type="ORF">SAMN05444126_10210</name>
</gene>
<dbReference type="InterPro" id="IPR002177">
    <property type="entry name" value="DPS_DNA-bd"/>
</dbReference>
<dbReference type="InterPro" id="IPR008331">
    <property type="entry name" value="Ferritin_DPS_dom"/>
</dbReference>
<evidence type="ECO:0000256" key="1">
    <source>
        <dbReference type="ARBA" id="ARBA00009497"/>
    </source>
</evidence>
<dbReference type="OrthoDB" id="9797023at2"/>
<dbReference type="PIRSF" id="PIRSF005900">
    <property type="entry name" value="Dps"/>
    <property type="match status" value="1"/>
</dbReference>
<dbReference type="GO" id="GO:0003677">
    <property type="term" value="F:DNA binding"/>
    <property type="evidence" value="ECO:0007669"/>
    <property type="project" value="UniProtKB-KW"/>
</dbReference>
<evidence type="ECO:0000256" key="2">
    <source>
        <dbReference type="RuleBase" id="RU003875"/>
    </source>
</evidence>
<comment type="caution">
    <text evidence="4">The sequence shown here is derived from an EMBL/GenBank/DDBJ whole genome shotgun (WGS) entry which is preliminary data.</text>
</comment>
<keyword evidence="4" id="KW-0238">DNA-binding</keyword>
<accession>A0A1H9PRN6</accession>
<evidence type="ECO:0000313" key="5">
    <source>
        <dbReference type="Proteomes" id="UP000199318"/>
    </source>
</evidence>
<proteinExistence type="inferred from homology"/>
<dbReference type="InterPro" id="IPR009078">
    <property type="entry name" value="Ferritin-like_SF"/>
</dbReference>